<protein>
    <submittedName>
        <fullName evidence="4">6-phosphogluconolactonase/glucosamine-6-phosphate isomerase/deaminase/sugar phosphate isomerase/epimerase</fullName>
    </submittedName>
</protein>
<evidence type="ECO:0000313" key="4">
    <source>
        <dbReference type="EMBL" id="MBP1990846.1"/>
    </source>
</evidence>
<dbReference type="Gene3D" id="3.20.20.150">
    <property type="entry name" value="Divalent-metal-dependent TIM barrel enzymes"/>
    <property type="match status" value="1"/>
</dbReference>
<dbReference type="Pfam" id="PF01182">
    <property type="entry name" value="Glucosamine_iso"/>
    <property type="match status" value="1"/>
</dbReference>
<dbReference type="InterPro" id="IPR006148">
    <property type="entry name" value="Glc/Gal-6P_isomerase"/>
</dbReference>
<dbReference type="PANTHER" id="PTHR11280:SF6">
    <property type="entry name" value="GLUCOSAMINE-6-PHOSPHATE ISOMERASE NAGB"/>
    <property type="match status" value="1"/>
</dbReference>
<evidence type="ECO:0000256" key="1">
    <source>
        <dbReference type="ARBA" id="ARBA00023277"/>
    </source>
</evidence>
<keyword evidence="5" id="KW-1185">Reference proteome</keyword>
<keyword evidence="4" id="KW-0413">Isomerase</keyword>
<keyword evidence="1" id="KW-0119">Carbohydrate metabolism</keyword>
<evidence type="ECO:0000313" key="5">
    <source>
        <dbReference type="Proteomes" id="UP001519287"/>
    </source>
</evidence>
<evidence type="ECO:0000259" key="3">
    <source>
        <dbReference type="Pfam" id="PF01261"/>
    </source>
</evidence>
<reference evidence="4 5" key="1">
    <citation type="submission" date="2021-03" db="EMBL/GenBank/DDBJ databases">
        <title>Genomic Encyclopedia of Type Strains, Phase IV (KMG-IV): sequencing the most valuable type-strain genomes for metagenomic binning, comparative biology and taxonomic classification.</title>
        <authorList>
            <person name="Goeker M."/>
        </authorList>
    </citation>
    <scope>NUCLEOTIDE SEQUENCE [LARGE SCALE GENOMIC DNA]</scope>
    <source>
        <strain evidence="4 5">DSM 26048</strain>
    </source>
</reference>
<dbReference type="InterPro" id="IPR037171">
    <property type="entry name" value="NagB/RpiA_transferase-like"/>
</dbReference>
<dbReference type="GO" id="GO:0016853">
    <property type="term" value="F:isomerase activity"/>
    <property type="evidence" value="ECO:0007669"/>
    <property type="project" value="UniProtKB-KW"/>
</dbReference>
<dbReference type="RefSeq" id="WP_312894506.1">
    <property type="nucleotide sequence ID" value="NZ_JAGGLB010000006.1"/>
</dbReference>
<dbReference type="InterPro" id="IPR036237">
    <property type="entry name" value="Xyl_isomerase-like_sf"/>
</dbReference>
<dbReference type="Proteomes" id="UP001519287">
    <property type="component" value="Unassembled WGS sequence"/>
</dbReference>
<dbReference type="InterPro" id="IPR013022">
    <property type="entry name" value="Xyl_isomerase-like_TIM-brl"/>
</dbReference>
<dbReference type="SUPFAM" id="SSF100950">
    <property type="entry name" value="NagB/RpiA/CoA transferase-like"/>
    <property type="match status" value="1"/>
</dbReference>
<feature type="domain" description="Xylose isomerase-like TIM barrel" evidence="3">
    <location>
        <begin position="20"/>
        <end position="270"/>
    </location>
</feature>
<dbReference type="Gene3D" id="3.40.50.1360">
    <property type="match status" value="1"/>
</dbReference>
<dbReference type="CDD" id="cd01399">
    <property type="entry name" value="GlcN6P_deaminase"/>
    <property type="match status" value="1"/>
</dbReference>
<dbReference type="Pfam" id="PF01261">
    <property type="entry name" value="AP_endonuc_2"/>
    <property type="match status" value="1"/>
</dbReference>
<gene>
    <name evidence="4" type="ORF">J2Z66_002452</name>
</gene>
<comment type="caution">
    <text evidence="4">The sequence shown here is derived from an EMBL/GenBank/DDBJ whole genome shotgun (WGS) entry which is preliminary data.</text>
</comment>
<dbReference type="PANTHER" id="PTHR11280">
    <property type="entry name" value="GLUCOSAMINE-6-PHOSPHATE ISOMERASE"/>
    <property type="match status" value="1"/>
</dbReference>
<sequence>MFERLGILTDEVSPRLEEALDWIQEQGFKHVEIRMVDGKNVITLDDAELARVRQQVESRGLYVSAVASPVFKCPLDPSRPVAGGDTFGQASGEDVASHFKLLERALAITDLLGTKSIRIFSFWREIEPAKYEAEIVAHLRRAAELAERSGKLLLLENEPSCNGGYAEEVGSMTAAVGSPALRVLWDPGNEAYAGRPAFPDGYEAVKHVLAHVHLKDAVCDADGRGKCVPPGTGAVDYVGQLVALEHDGYTGLFTIEPHYVPEGGKPVDGAARCLEGVREQQKLAEAASAAASRPFSSGNVEQLKVNVYENRALMGQAAAKQAADSIRALQGQKEQLRLIFAAAPSQNEFLAALSQAPNIDWSRITVFHMDEYIGLAEDAPQKFSRFLEEGIFDIVRPGGVHLINSGNDAAEEAVRYGKLLTEAPIDIVFLGIGENGHIAFNDPPVADFNDPAPVKMVELDLPCRQQQVNDGCFASLADVPTHAITLTIPALTSAKTMICIVPGPTKREAVEQTLTGPIATACPATILRTHGDCTLYLDRESYGGLNLLDSQGADQANG</sequence>
<feature type="domain" description="Glucosamine/galactosamine-6-phosphate isomerase" evidence="2">
    <location>
        <begin position="311"/>
        <end position="532"/>
    </location>
</feature>
<dbReference type="EMBL" id="JAGGLB010000006">
    <property type="protein sequence ID" value="MBP1990846.1"/>
    <property type="molecule type" value="Genomic_DNA"/>
</dbReference>
<dbReference type="InterPro" id="IPR004547">
    <property type="entry name" value="Glucosamine6P_isomerase"/>
</dbReference>
<accession>A0ABS4ITE1</accession>
<dbReference type="SUPFAM" id="SSF51658">
    <property type="entry name" value="Xylose isomerase-like"/>
    <property type="match status" value="1"/>
</dbReference>
<name>A0ABS4ITE1_9BACL</name>
<organism evidence="4 5">
    <name type="scientific">Paenibacillus eucommiae</name>
    <dbReference type="NCBI Taxonomy" id="1355755"/>
    <lineage>
        <taxon>Bacteria</taxon>
        <taxon>Bacillati</taxon>
        <taxon>Bacillota</taxon>
        <taxon>Bacilli</taxon>
        <taxon>Bacillales</taxon>
        <taxon>Paenibacillaceae</taxon>
        <taxon>Paenibacillus</taxon>
    </lineage>
</organism>
<proteinExistence type="predicted"/>
<evidence type="ECO:0000259" key="2">
    <source>
        <dbReference type="Pfam" id="PF01182"/>
    </source>
</evidence>